<accession>A0AAN6JJG7</accession>
<dbReference type="EMBL" id="JAPDMQ010000245">
    <property type="protein sequence ID" value="KAK0529365.1"/>
    <property type="molecule type" value="Genomic_DNA"/>
</dbReference>
<dbReference type="AlphaFoldDB" id="A0AAN6JJG7"/>
<comment type="caution">
    <text evidence="2">The sequence shown here is derived from an EMBL/GenBank/DDBJ whole genome shotgun (WGS) entry which is preliminary data.</text>
</comment>
<keyword evidence="3" id="KW-1185">Reference proteome</keyword>
<evidence type="ECO:0000313" key="2">
    <source>
        <dbReference type="EMBL" id="KAK0529365.1"/>
    </source>
</evidence>
<keyword evidence="1" id="KW-0472">Membrane</keyword>
<evidence type="ECO:0000256" key="1">
    <source>
        <dbReference type="SAM" id="Phobius"/>
    </source>
</evidence>
<keyword evidence="1" id="KW-0812">Transmembrane</keyword>
<dbReference type="Pfam" id="PF11654">
    <property type="entry name" value="NCE101"/>
    <property type="match status" value="1"/>
</dbReference>
<reference evidence="2" key="1">
    <citation type="journal article" date="2023" name="PhytoFront">
        <title>Draft Genome Resources of Seven Strains of Tilletia horrida, Causal Agent of Kernel Smut of Rice.</title>
        <authorList>
            <person name="Khanal S."/>
            <person name="Antony Babu S."/>
            <person name="Zhou X.G."/>
        </authorList>
    </citation>
    <scope>NUCLEOTIDE SEQUENCE</scope>
    <source>
        <strain evidence="2">TX3</strain>
    </source>
</reference>
<dbReference type="PANTHER" id="PTHR28011">
    <property type="entry name" value="NON-CLASSICAL EXPORT PROTEIN 1"/>
    <property type="match status" value="1"/>
</dbReference>
<dbReference type="InterPro" id="IPR024242">
    <property type="entry name" value="NCE101"/>
</dbReference>
<keyword evidence="1" id="KW-1133">Transmembrane helix</keyword>
<feature type="transmembrane region" description="Helical" evidence="1">
    <location>
        <begin position="6"/>
        <end position="26"/>
    </location>
</feature>
<sequence length="64" mass="7196">MPKYLIGRIADPIFAVGTGIFAYVIWENDGRNAAQRPEGRKLLDLVRRRWELGSPASRSSHSAQ</sequence>
<proteinExistence type="predicted"/>
<evidence type="ECO:0000313" key="3">
    <source>
        <dbReference type="Proteomes" id="UP001176521"/>
    </source>
</evidence>
<organism evidence="2 3">
    <name type="scientific">Tilletia horrida</name>
    <dbReference type="NCBI Taxonomy" id="155126"/>
    <lineage>
        <taxon>Eukaryota</taxon>
        <taxon>Fungi</taxon>
        <taxon>Dikarya</taxon>
        <taxon>Basidiomycota</taxon>
        <taxon>Ustilaginomycotina</taxon>
        <taxon>Exobasidiomycetes</taxon>
        <taxon>Tilletiales</taxon>
        <taxon>Tilletiaceae</taxon>
        <taxon>Tilletia</taxon>
    </lineage>
</organism>
<gene>
    <name evidence="2" type="ORF">OC842_004259</name>
</gene>
<dbReference type="Proteomes" id="UP001176521">
    <property type="component" value="Unassembled WGS sequence"/>
</dbReference>
<name>A0AAN6JJG7_9BASI</name>
<dbReference type="GO" id="GO:0009306">
    <property type="term" value="P:protein secretion"/>
    <property type="evidence" value="ECO:0007669"/>
    <property type="project" value="InterPro"/>
</dbReference>
<evidence type="ECO:0008006" key="4">
    <source>
        <dbReference type="Google" id="ProtNLM"/>
    </source>
</evidence>
<dbReference type="PANTHER" id="PTHR28011:SF1">
    <property type="entry name" value="NON-CLASSICAL EXPORT PROTEIN 1"/>
    <property type="match status" value="1"/>
</dbReference>
<protein>
    <recommendedName>
        <fullName evidence="4">Non-classical export protein 1</fullName>
    </recommendedName>
</protein>